<keyword evidence="3" id="KW-1185">Reference proteome</keyword>
<evidence type="ECO:0000313" key="3">
    <source>
        <dbReference type="Proteomes" id="UP000316759"/>
    </source>
</evidence>
<dbReference type="Gene3D" id="2.40.128.20">
    <property type="match status" value="1"/>
</dbReference>
<dbReference type="OrthoDB" id="6226803at2759"/>
<reference evidence="2 3" key="2">
    <citation type="submission" date="2019-04" db="EMBL/GenBank/DDBJ databases">
        <title>Annotation for the trematode Fasciola gigantica.</title>
        <authorList>
            <person name="Choi Y.-J."/>
        </authorList>
    </citation>
    <scope>NUCLEOTIDE SEQUENCE [LARGE SCALE GENOMIC DNA]</scope>
    <source>
        <strain evidence="2">Uganda_cow_1</strain>
    </source>
</reference>
<dbReference type="EMBL" id="KJ713301">
    <property type="protein sequence ID" value="AJO53792.1"/>
    <property type="molecule type" value="mRNA"/>
</dbReference>
<dbReference type="Proteomes" id="UP000316759">
    <property type="component" value="Unassembled WGS sequence"/>
</dbReference>
<reference evidence="1" key="1">
    <citation type="submission" date="2014-04" db="EMBL/GenBank/DDBJ databases">
        <title>Exploring and expanding the fatty acid binding protein superfamily in Fasciola species.</title>
        <authorList>
            <person name="Morphew R.M."/>
        </authorList>
    </citation>
    <scope>NUCLEOTIDE SEQUENCE</scope>
</reference>
<dbReference type="AlphaFoldDB" id="A0A0U1Z1R3"/>
<dbReference type="SUPFAM" id="SSF50814">
    <property type="entry name" value="Lipocalins"/>
    <property type="match status" value="1"/>
</dbReference>
<sequence>MEAFVGKWKLDSYENVDAILNMLSFTDEEKEALLSNVVLELQIPKENTVKIHSNSNLFQQELVFPINEEFQTVSADGTSLRGIVEKISDTKVTYTQKHPILRVTATSEILNKANILTINFLGKKSTFKFQKI</sequence>
<dbReference type="GO" id="GO:0008289">
    <property type="term" value="F:lipid binding"/>
    <property type="evidence" value="ECO:0007669"/>
    <property type="project" value="UniProtKB-KW"/>
</dbReference>
<name>A0A0U1Z1R3_FASGI</name>
<dbReference type="InterPro" id="IPR012674">
    <property type="entry name" value="Calycin"/>
</dbReference>
<proteinExistence type="evidence at transcript level"/>
<accession>A0A0U1Z1R3</accession>
<organism evidence="1">
    <name type="scientific">Fasciola gigantica</name>
    <name type="common">Giant liver fluke</name>
    <dbReference type="NCBI Taxonomy" id="46835"/>
    <lineage>
        <taxon>Eukaryota</taxon>
        <taxon>Metazoa</taxon>
        <taxon>Spiralia</taxon>
        <taxon>Lophotrochozoa</taxon>
        <taxon>Platyhelminthes</taxon>
        <taxon>Trematoda</taxon>
        <taxon>Digenea</taxon>
        <taxon>Plagiorchiida</taxon>
        <taxon>Echinostomata</taxon>
        <taxon>Echinostomatoidea</taxon>
        <taxon>Fasciolidae</taxon>
        <taxon>Fasciola</taxon>
    </lineage>
</organism>
<gene>
    <name evidence="2" type="ORF">FGIG_07656</name>
</gene>
<dbReference type="EMBL" id="SUNJ01008568">
    <property type="protein sequence ID" value="TPP61137.1"/>
    <property type="molecule type" value="Genomic_DNA"/>
</dbReference>
<evidence type="ECO:0000313" key="1">
    <source>
        <dbReference type="EMBL" id="AJO53792.1"/>
    </source>
</evidence>
<evidence type="ECO:0000313" key="2">
    <source>
        <dbReference type="EMBL" id="TPP61137.1"/>
    </source>
</evidence>
<protein>
    <submittedName>
        <fullName evidence="1">Fatty acid-binding protein type IV</fullName>
    </submittedName>
</protein>